<evidence type="ECO:0000313" key="4">
    <source>
        <dbReference type="Proteomes" id="UP000001554"/>
    </source>
</evidence>
<proteinExistence type="predicted"/>
<dbReference type="Proteomes" id="UP000001554">
    <property type="component" value="Unplaced"/>
</dbReference>
<evidence type="ECO:0000259" key="3">
    <source>
        <dbReference type="Pfam" id="PF20231"/>
    </source>
</evidence>
<dbReference type="Pfam" id="PF20231">
    <property type="entry name" value="DUF6589"/>
    <property type="match status" value="1"/>
</dbReference>
<dbReference type="KEGG" id="bfo:118408824"/>
<evidence type="ECO:0000256" key="2">
    <source>
        <dbReference type="SAM" id="SignalP"/>
    </source>
</evidence>
<feature type="signal peptide" evidence="2">
    <location>
        <begin position="1"/>
        <end position="16"/>
    </location>
</feature>
<sequence length="398" mass="44839">MTCVLCLFCCHQAVVGDQASCKNVRGARDWRQGEEDPVERLDWAKESPGDFHFIWEALRTAAIPTWGLQTEVGSLSHLRVVIGRLRADKACKNFALSDEFFCHVTTGHLVAALTSYLGLSAPEDSYTCANADEFERLASTFVNEVVFPGPWTQNSDAVRDRARLLLYMGLLYMDLKTAIRYQMGEIVIQQWKFWFELFLGTRRSQYACEAANLLANLKADWSPYMAYIHTHNRCVNISGQEGRAKPVDMMGEHYNRVIKTTCHSSGGRLQFKHAQDISLAVQLFDAAKQFTDSLCTSKRSTSHTTPSATNDIRAITNVILQHKIYTETPGRTLEWSDPRAVARERINDDGWLINYLSRGATEAEADQNNTDAAPDTEGGEEAYTAWDDEEANLMDLEL</sequence>
<feature type="chain" id="PRO_5039932408" evidence="2">
    <location>
        <begin position="17"/>
        <end position="398"/>
    </location>
</feature>
<feature type="region of interest" description="Disordered" evidence="1">
    <location>
        <begin position="362"/>
        <end position="391"/>
    </location>
</feature>
<dbReference type="InterPro" id="IPR046496">
    <property type="entry name" value="DUF6589"/>
</dbReference>
<keyword evidence="4" id="KW-1185">Reference proteome</keyword>
<reference evidence="5" key="1">
    <citation type="submission" date="2025-08" db="UniProtKB">
        <authorList>
            <consortium name="RefSeq"/>
        </authorList>
    </citation>
    <scope>IDENTIFICATION</scope>
    <source>
        <strain evidence="5">S238N-H82</strain>
        <tissue evidence="5">Testes</tissue>
    </source>
</reference>
<dbReference type="GeneID" id="118408824"/>
<gene>
    <name evidence="5" type="primary">LOC118408824</name>
</gene>
<keyword evidence="2" id="KW-0732">Signal</keyword>
<dbReference type="RefSeq" id="XP_035665572.1">
    <property type="nucleotide sequence ID" value="XM_035809679.1"/>
</dbReference>
<protein>
    <submittedName>
        <fullName evidence="5">Uncharacterized protein LOC118408824</fullName>
    </submittedName>
</protein>
<dbReference type="OrthoDB" id="4743193at2759"/>
<accession>A0A9J7KLV1</accession>
<organism evidence="4 5">
    <name type="scientific">Branchiostoma floridae</name>
    <name type="common">Florida lancelet</name>
    <name type="synonym">Amphioxus</name>
    <dbReference type="NCBI Taxonomy" id="7739"/>
    <lineage>
        <taxon>Eukaryota</taxon>
        <taxon>Metazoa</taxon>
        <taxon>Chordata</taxon>
        <taxon>Cephalochordata</taxon>
        <taxon>Leptocardii</taxon>
        <taxon>Amphioxiformes</taxon>
        <taxon>Branchiostomatidae</taxon>
        <taxon>Branchiostoma</taxon>
    </lineage>
</organism>
<evidence type="ECO:0000256" key="1">
    <source>
        <dbReference type="SAM" id="MobiDB-lite"/>
    </source>
</evidence>
<name>A0A9J7KLV1_BRAFL</name>
<dbReference type="AlphaFoldDB" id="A0A9J7KLV1"/>
<evidence type="ECO:0000313" key="5">
    <source>
        <dbReference type="RefSeq" id="XP_035665572.1"/>
    </source>
</evidence>
<feature type="domain" description="DUF6589" evidence="3">
    <location>
        <begin position="13"/>
        <end position="303"/>
    </location>
</feature>